<keyword evidence="6" id="KW-0029">Amino-acid transport</keyword>
<dbReference type="InterPro" id="IPR017871">
    <property type="entry name" value="ABC_transporter-like_CS"/>
</dbReference>
<dbReference type="AlphaFoldDB" id="A0A6S7AB31"/>
<dbReference type="GO" id="GO:0016887">
    <property type="term" value="F:ATP hydrolysis activity"/>
    <property type="evidence" value="ECO:0007669"/>
    <property type="project" value="InterPro"/>
</dbReference>
<evidence type="ECO:0000256" key="4">
    <source>
        <dbReference type="ARBA" id="ARBA00022741"/>
    </source>
</evidence>
<evidence type="ECO:0000259" key="7">
    <source>
        <dbReference type="PROSITE" id="PS50893"/>
    </source>
</evidence>
<dbReference type="InterPro" id="IPR027417">
    <property type="entry name" value="P-loop_NTPase"/>
</dbReference>
<sequence length="265" mass="28286">MNHAADNTVSATVDNARHAGAPLAGPTTPATPLLSLRGVTAHYGASQALFGIDLDIGPGEFVTLLGRNGMGKSTTVKAIMGLNRASRGAIAFDGRDITTLPSYKVAQCGIGLVPEGRHVFPNLSVRENLVATAHNRQGLAAPWTLDRVYGLFPRLGERARHLGSHLSGGEQQMLAIGRALLTNPRLLILDEATEGLAPVVREEIWQALESLKRTGLAVLCIDKNLEPLLATADRHAIVEKGRVAWTGTSQAFIDDEPRLLQYLGV</sequence>
<evidence type="ECO:0000256" key="1">
    <source>
        <dbReference type="ARBA" id="ARBA00005417"/>
    </source>
</evidence>
<dbReference type="GO" id="GO:0005524">
    <property type="term" value="F:ATP binding"/>
    <property type="evidence" value="ECO:0007669"/>
    <property type="project" value="UniProtKB-KW"/>
</dbReference>
<feature type="domain" description="ABC transporter" evidence="7">
    <location>
        <begin position="34"/>
        <end position="265"/>
    </location>
</feature>
<dbReference type="InterPro" id="IPR003439">
    <property type="entry name" value="ABC_transporter-like_ATP-bd"/>
</dbReference>
<evidence type="ECO:0000313" key="9">
    <source>
        <dbReference type="Proteomes" id="UP000494111"/>
    </source>
</evidence>
<accession>A0A6S7AB31</accession>
<dbReference type="PROSITE" id="PS50893">
    <property type="entry name" value="ABC_TRANSPORTER_2"/>
    <property type="match status" value="1"/>
</dbReference>
<gene>
    <name evidence="8" type="primary">livF_3</name>
    <name evidence="8" type="ORF">LMG3458_00660</name>
</gene>
<protein>
    <submittedName>
        <fullName evidence="8">High-affinity branched-chain amino acid transport ATP-binding protein LivF</fullName>
    </submittedName>
</protein>
<keyword evidence="5 8" id="KW-0067">ATP-binding</keyword>
<evidence type="ECO:0000256" key="6">
    <source>
        <dbReference type="ARBA" id="ARBA00022970"/>
    </source>
</evidence>
<proteinExistence type="inferred from homology"/>
<reference evidence="8 9" key="1">
    <citation type="submission" date="2020-04" db="EMBL/GenBank/DDBJ databases">
        <authorList>
            <person name="De Canck E."/>
        </authorList>
    </citation>
    <scope>NUCLEOTIDE SEQUENCE [LARGE SCALE GENOMIC DNA]</scope>
    <source>
        <strain evidence="8 9">LMG 3458</strain>
    </source>
</reference>
<dbReference type="Pfam" id="PF00005">
    <property type="entry name" value="ABC_tran"/>
    <property type="match status" value="1"/>
</dbReference>
<comment type="similarity">
    <text evidence="1">Belongs to the ABC transporter superfamily.</text>
</comment>
<dbReference type="Proteomes" id="UP000494111">
    <property type="component" value="Unassembled WGS sequence"/>
</dbReference>
<dbReference type="RefSeq" id="WP_246288555.1">
    <property type="nucleotide sequence ID" value="NZ_CADIJO010000002.1"/>
</dbReference>
<dbReference type="InterPro" id="IPR052156">
    <property type="entry name" value="BCAA_Transport_ATP-bd_LivF"/>
</dbReference>
<dbReference type="SMART" id="SM00382">
    <property type="entry name" value="AAA"/>
    <property type="match status" value="1"/>
</dbReference>
<dbReference type="PANTHER" id="PTHR43820:SF2">
    <property type="entry name" value="ABC TRANSPORTER ATP-BINDING PROTEIN"/>
    <property type="match status" value="1"/>
</dbReference>
<keyword evidence="4" id="KW-0547">Nucleotide-binding</keyword>
<dbReference type="GO" id="GO:0015658">
    <property type="term" value="F:branched-chain amino acid transmembrane transporter activity"/>
    <property type="evidence" value="ECO:0007669"/>
    <property type="project" value="TreeGrafter"/>
</dbReference>
<dbReference type="EMBL" id="CADIJO010000002">
    <property type="protein sequence ID" value="CAB3662492.1"/>
    <property type="molecule type" value="Genomic_DNA"/>
</dbReference>
<keyword evidence="2" id="KW-0813">Transport</keyword>
<dbReference type="CDD" id="cd03224">
    <property type="entry name" value="ABC_TM1139_LivF_branched"/>
    <property type="match status" value="1"/>
</dbReference>
<dbReference type="SUPFAM" id="SSF52540">
    <property type="entry name" value="P-loop containing nucleoside triphosphate hydrolases"/>
    <property type="match status" value="1"/>
</dbReference>
<organism evidence="8 9">
    <name type="scientific">Achromobacter deleyi</name>
    <dbReference type="NCBI Taxonomy" id="1353891"/>
    <lineage>
        <taxon>Bacteria</taxon>
        <taxon>Pseudomonadati</taxon>
        <taxon>Pseudomonadota</taxon>
        <taxon>Betaproteobacteria</taxon>
        <taxon>Burkholderiales</taxon>
        <taxon>Alcaligenaceae</taxon>
        <taxon>Achromobacter</taxon>
    </lineage>
</organism>
<dbReference type="Gene3D" id="3.40.50.300">
    <property type="entry name" value="P-loop containing nucleotide triphosphate hydrolases"/>
    <property type="match status" value="1"/>
</dbReference>
<dbReference type="GO" id="GO:0015807">
    <property type="term" value="P:L-amino acid transport"/>
    <property type="evidence" value="ECO:0007669"/>
    <property type="project" value="TreeGrafter"/>
</dbReference>
<dbReference type="InterPro" id="IPR003593">
    <property type="entry name" value="AAA+_ATPase"/>
</dbReference>
<dbReference type="PROSITE" id="PS00211">
    <property type="entry name" value="ABC_TRANSPORTER_1"/>
    <property type="match status" value="1"/>
</dbReference>
<evidence type="ECO:0000256" key="5">
    <source>
        <dbReference type="ARBA" id="ARBA00022840"/>
    </source>
</evidence>
<evidence type="ECO:0000313" key="8">
    <source>
        <dbReference type="EMBL" id="CAB3662492.1"/>
    </source>
</evidence>
<name>A0A6S7AB31_9BURK</name>
<keyword evidence="3" id="KW-0472">Membrane</keyword>
<evidence type="ECO:0000256" key="2">
    <source>
        <dbReference type="ARBA" id="ARBA00022448"/>
    </source>
</evidence>
<dbReference type="PANTHER" id="PTHR43820">
    <property type="entry name" value="HIGH-AFFINITY BRANCHED-CHAIN AMINO ACID TRANSPORT ATP-BINDING PROTEIN LIVF"/>
    <property type="match status" value="1"/>
</dbReference>
<keyword evidence="3" id="KW-1003">Cell membrane</keyword>
<evidence type="ECO:0000256" key="3">
    <source>
        <dbReference type="ARBA" id="ARBA00022475"/>
    </source>
</evidence>